<evidence type="ECO:0000313" key="2">
    <source>
        <dbReference type="EMBL" id="MFC4589145.1"/>
    </source>
</evidence>
<sequence length="155" mass="17580">MSETRWLDDDEQRSWRTFLWASQLLHESLDRQLQRDSGMPHTYYMILAMLSEAPGRSMTMTELARRVRSSASRLSHAVSKLETLGWVCRGKRPGDARTTVATLTDEGFAALAEAAPGHVEEVRRVLFDRLTPEQAEQLRDIFEVVLANLNSTDGC</sequence>
<dbReference type="PANTHER" id="PTHR33164">
    <property type="entry name" value="TRANSCRIPTIONAL REGULATOR, MARR FAMILY"/>
    <property type="match status" value="1"/>
</dbReference>
<dbReference type="RefSeq" id="WP_262846368.1">
    <property type="nucleotide sequence ID" value="NZ_JANZYP010000045.1"/>
</dbReference>
<feature type="domain" description="HTH marR-type" evidence="1">
    <location>
        <begin position="11"/>
        <end position="147"/>
    </location>
</feature>
<proteinExistence type="predicted"/>
<protein>
    <submittedName>
        <fullName evidence="2">MarR family winged helix-turn-helix transcriptional regulator</fullName>
    </submittedName>
</protein>
<dbReference type="SMART" id="SM00347">
    <property type="entry name" value="HTH_MARR"/>
    <property type="match status" value="1"/>
</dbReference>
<dbReference type="InterPro" id="IPR000835">
    <property type="entry name" value="HTH_MarR-typ"/>
</dbReference>
<accession>A0ABV9EL25</accession>
<dbReference type="InterPro" id="IPR039422">
    <property type="entry name" value="MarR/SlyA-like"/>
</dbReference>
<gene>
    <name evidence="2" type="ORF">ACFO8L_23850</name>
</gene>
<dbReference type="PRINTS" id="PR00598">
    <property type="entry name" value="HTHMARR"/>
</dbReference>
<dbReference type="Pfam" id="PF12802">
    <property type="entry name" value="MarR_2"/>
    <property type="match status" value="1"/>
</dbReference>
<dbReference type="EMBL" id="JBHSFN010000015">
    <property type="protein sequence ID" value="MFC4589145.1"/>
    <property type="molecule type" value="Genomic_DNA"/>
</dbReference>
<reference evidence="3" key="1">
    <citation type="journal article" date="2019" name="Int. J. Syst. Evol. Microbiol.">
        <title>The Global Catalogue of Microorganisms (GCM) 10K type strain sequencing project: providing services to taxonomists for standard genome sequencing and annotation.</title>
        <authorList>
            <consortium name="The Broad Institute Genomics Platform"/>
            <consortium name="The Broad Institute Genome Sequencing Center for Infectious Disease"/>
            <person name="Wu L."/>
            <person name="Ma J."/>
        </authorList>
    </citation>
    <scope>NUCLEOTIDE SEQUENCE [LARGE SCALE GENOMIC DNA]</scope>
    <source>
        <strain evidence="3">CCUG 49560</strain>
    </source>
</reference>
<dbReference type="SUPFAM" id="SSF46785">
    <property type="entry name" value="Winged helix' DNA-binding domain"/>
    <property type="match status" value="1"/>
</dbReference>
<comment type="caution">
    <text evidence="2">The sequence shown here is derived from an EMBL/GenBank/DDBJ whole genome shotgun (WGS) entry which is preliminary data.</text>
</comment>
<dbReference type="Gene3D" id="1.10.10.10">
    <property type="entry name" value="Winged helix-like DNA-binding domain superfamily/Winged helix DNA-binding domain"/>
    <property type="match status" value="1"/>
</dbReference>
<evidence type="ECO:0000313" key="3">
    <source>
        <dbReference type="Proteomes" id="UP001595891"/>
    </source>
</evidence>
<dbReference type="Proteomes" id="UP001595891">
    <property type="component" value="Unassembled WGS sequence"/>
</dbReference>
<dbReference type="InterPro" id="IPR036388">
    <property type="entry name" value="WH-like_DNA-bd_sf"/>
</dbReference>
<name>A0ABV9EL25_9ACTN</name>
<evidence type="ECO:0000259" key="1">
    <source>
        <dbReference type="PROSITE" id="PS50995"/>
    </source>
</evidence>
<keyword evidence="3" id="KW-1185">Reference proteome</keyword>
<dbReference type="PROSITE" id="PS50995">
    <property type="entry name" value="HTH_MARR_2"/>
    <property type="match status" value="1"/>
</dbReference>
<organism evidence="2 3">
    <name type="scientific">Sphaerisporangium corydalis</name>
    <dbReference type="NCBI Taxonomy" id="1441875"/>
    <lineage>
        <taxon>Bacteria</taxon>
        <taxon>Bacillati</taxon>
        <taxon>Actinomycetota</taxon>
        <taxon>Actinomycetes</taxon>
        <taxon>Streptosporangiales</taxon>
        <taxon>Streptosporangiaceae</taxon>
        <taxon>Sphaerisporangium</taxon>
    </lineage>
</organism>
<dbReference type="PANTHER" id="PTHR33164:SF99">
    <property type="entry name" value="MARR FAMILY REGULATORY PROTEIN"/>
    <property type="match status" value="1"/>
</dbReference>
<dbReference type="InterPro" id="IPR036390">
    <property type="entry name" value="WH_DNA-bd_sf"/>
</dbReference>